<comment type="caution">
    <text evidence="2">The sequence shown here is derived from an EMBL/GenBank/DDBJ whole genome shotgun (WGS) entry which is preliminary data.</text>
</comment>
<evidence type="ECO:0000256" key="1">
    <source>
        <dbReference type="SAM" id="MobiDB-lite"/>
    </source>
</evidence>
<feature type="region of interest" description="Disordered" evidence="1">
    <location>
        <begin position="58"/>
        <end position="104"/>
    </location>
</feature>
<sequence length="426" mass="48851">MPPSKKNGPLGPRKAKVIKVQKKSKKTTVHQKKKEVDSSVKDKQKRLDLILKDLDHSYVGEYGLPEEPKPPRHPRWRYEGEESLDDEDQLPEDWTDSEPDLSDDDLEGQIERAKERIEDNIMVDRFQERLEELKGRLEERREMIRREPEGLSWPVIERLDCLTFIEKGVEQDGDPYDKLRSLRAVIAAYRAGVLKWNPGLVTYWCQGRQICQPRPYDPEEIVLICEHLDEQGGIWLEGSKGPGIGYRLARFTLPADNHVHLWNIQKQVKVNIQGHRTSSSLNFLDDTGCSTVTVFHDDVINLMDHPRPATIPRGMIVNYTLSRIADGSKHWSPSVMLNMGIRFLREDMVPSQQVECDVFSHARKPRGGEPRLLGPFLRSLLFTATAPDNRDRILEKLEEGIAAMEAPSDGERLLVVVNNDSLLEYA</sequence>
<gene>
    <name evidence="2" type="ORF">N7492_006824</name>
</gene>
<organism evidence="2 3">
    <name type="scientific">Penicillium capsulatum</name>
    <dbReference type="NCBI Taxonomy" id="69766"/>
    <lineage>
        <taxon>Eukaryota</taxon>
        <taxon>Fungi</taxon>
        <taxon>Dikarya</taxon>
        <taxon>Ascomycota</taxon>
        <taxon>Pezizomycotina</taxon>
        <taxon>Eurotiomycetes</taxon>
        <taxon>Eurotiomycetidae</taxon>
        <taxon>Eurotiales</taxon>
        <taxon>Aspergillaceae</taxon>
        <taxon>Penicillium</taxon>
    </lineage>
</organism>
<feature type="compositionally biased region" description="Basic residues" evidence="1">
    <location>
        <begin position="13"/>
        <end position="33"/>
    </location>
</feature>
<feature type="compositionally biased region" description="Acidic residues" evidence="1">
    <location>
        <begin position="81"/>
        <end position="104"/>
    </location>
</feature>
<name>A0A9W9LK67_9EURO</name>
<reference evidence="2" key="1">
    <citation type="submission" date="2022-11" db="EMBL/GenBank/DDBJ databases">
        <authorList>
            <person name="Petersen C."/>
        </authorList>
    </citation>
    <scope>NUCLEOTIDE SEQUENCE</scope>
    <source>
        <strain evidence="2">IBT 21917</strain>
    </source>
</reference>
<dbReference type="AlphaFoldDB" id="A0A9W9LK67"/>
<evidence type="ECO:0000313" key="3">
    <source>
        <dbReference type="Proteomes" id="UP001146351"/>
    </source>
</evidence>
<dbReference type="EMBL" id="JAPQKO010000005">
    <property type="protein sequence ID" value="KAJ5161432.1"/>
    <property type="molecule type" value="Genomic_DNA"/>
</dbReference>
<feature type="compositionally biased region" description="Basic and acidic residues" evidence="1">
    <location>
        <begin position="66"/>
        <end position="80"/>
    </location>
</feature>
<feature type="region of interest" description="Disordered" evidence="1">
    <location>
        <begin position="1"/>
        <end position="46"/>
    </location>
</feature>
<dbReference type="Proteomes" id="UP001146351">
    <property type="component" value="Unassembled WGS sequence"/>
</dbReference>
<reference evidence="2" key="2">
    <citation type="journal article" date="2023" name="IMA Fungus">
        <title>Comparative genomic study of the Penicillium genus elucidates a diverse pangenome and 15 lateral gene transfer events.</title>
        <authorList>
            <person name="Petersen C."/>
            <person name="Sorensen T."/>
            <person name="Nielsen M.R."/>
            <person name="Sondergaard T.E."/>
            <person name="Sorensen J.L."/>
            <person name="Fitzpatrick D.A."/>
            <person name="Frisvad J.C."/>
            <person name="Nielsen K.L."/>
        </authorList>
    </citation>
    <scope>NUCLEOTIDE SEQUENCE</scope>
    <source>
        <strain evidence="2">IBT 21917</strain>
    </source>
</reference>
<accession>A0A9W9LK67</accession>
<keyword evidence="3" id="KW-1185">Reference proteome</keyword>
<feature type="compositionally biased region" description="Basic and acidic residues" evidence="1">
    <location>
        <begin position="34"/>
        <end position="46"/>
    </location>
</feature>
<dbReference type="OrthoDB" id="4329446at2759"/>
<evidence type="ECO:0000313" key="2">
    <source>
        <dbReference type="EMBL" id="KAJ5161432.1"/>
    </source>
</evidence>
<protein>
    <submittedName>
        <fullName evidence="2">Uncharacterized protein</fullName>
    </submittedName>
</protein>
<proteinExistence type="predicted"/>